<evidence type="ECO:0000259" key="3">
    <source>
        <dbReference type="SMART" id="SM00955"/>
    </source>
</evidence>
<comment type="caution">
    <text evidence="4">The sequence shown here is derived from an EMBL/GenBank/DDBJ whole genome shotgun (WGS) entry which is preliminary data.</text>
</comment>
<feature type="compositionally biased region" description="Basic residues" evidence="2">
    <location>
        <begin position="119"/>
        <end position="129"/>
    </location>
</feature>
<dbReference type="Proteomes" id="UP001140074">
    <property type="component" value="Unassembled WGS sequence"/>
</dbReference>
<dbReference type="EMBL" id="JANBUY010000154">
    <property type="protein sequence ID" value="KAJ2862712.1"/>
    <property type="molecule type" value="Genomic_DNA"/>
</dbReference>
<dbReference type="InterPro" id="IPR056624">
    <property type="entry name" value="WH_CYT4"/>
</dbReference>
<name>A0A9W8IIA7_9FUNG</name>
<keyword evidence="4" id="KW-0378">Hydrolase</keyword>
<dbReference type="GO" id="GO:0000932">
    <property type="term" value="C:P-body"/>
    <property type="evidence" value="ECO:0007669"/>
    <property type="project" value="TreeGrafter"/>
</dbReference>
<evidence type="ECO:0000313" key="5">
    <source>
        <dbReference type="Proteomes" id="UP001140074"/>
    </source>
</evidence>
<sequence length="1618" mass="179907">MQSRLCSKALCPATITALRPRSIRLPVCQQIVALARRRIHTAGEDPSTDSKKYPELEDILGKPAATFEQLIGQLETLIKHPNPPRNYADALAKEELRRMDHRDLTTDKPSGEHDPSRTRLLRQRPRMLRHMNSELDRGLDADDVGEKAGQDTLTDLSDTPDASSNMSSNREVPPLPEEVAINLGITSEQQERRRIWMTKIAGYRAFRSSLMSMNSLLNNLNERREAEKGNVGAAERVNDDELDEDQLLGPGLDGKELLDDDREFEQLIRKSWKLYDEDFVDPAVASMAISNGTVKRSTTKLSHPNDLGGIAGKRSYHTSRAVYHAPKAGKEPSENARVDKHAKKDSGSGIARSDPYAAPKKHSRDVSDKDGEVSQGGWSTRRHVLSRARAVRGHDAHHPAKGPRNLIKRASRPSFHDLKRHFAERDEYVGEIHVPIDATVSTGDIIEMRQTVKVNSATQYGVSIALGGVVQKTTGRFHFNYVAANRGVIGGREARLGFVAKGLLFDKKLLLRSGVTGDDIKRILAYGKELREYEAEHGEHVLTSSYDALKLQRTFAPSQFAGLVDKDVEIGANAALPTIQTDDTIPDYQAEEMLDGVTVDTGSSSAGAEVDAADLDKSISSLLVLAFPRALRTFQQDAEQLMRTYIRELSEYWDLAVGRGQTYVTVDLLARLTFGNKGENAPLSEVERFAVYMHMVNDPLHFIPDADGLFVTGRFELRSRAEVENIVSVRDLIREDAPEFKQFIEKARKLVAYAHTTMPLSPLRAALDPTVKSAHAAASCKVTGWAPDLSFAKRKLPAEPPLTEKEVAKMEFTPEDSQFLIALRSYVFHSNAGFQNLANPYEGLVSPILKKMNYYSGCDETSVARFLVDLGVWPHWYNQKLNMREQSHAGFNRYKDKYVVDKGASACATLYSLCDPNFSDANPTRTSPMLLSTMLNRVEERKSIVKAAKLKVPKVRPSIITQSSSGVGVISNSKLYGRDICEDIRHDFGDMPVYTVDDATTRDVDDGMSLETVVTAGGEEQEWIHVHIADPTALIHPGHIIAHAASQQMTSIYYTTETRNMLPLGLVLNDISLARRNDVIDSKPKPVNTMTLSCRLGDDGDIVDYKVRPGIVRNIIATPYEVADQHLSYERPIGEVNSLAMLQESQRMTTYIHPFVPADAKRMLYGAKKAALPKEAVQTLRRIQALARRHFDYRIRAGSFTRLIPGLDISINNGHNVPRPKFAIEQPTFLQSPYLVSEFGPLEFPKIVSSYSRIALSPAHSMVSEMMVIAGRVGARYACEHGPGTGSDCGSLAANSSGVITGERGVPMLFRSQSMPNLDVLSGVAQGLPLGIDGLSATEAMSARAVWDVVLGHARRNNGIVDAKTFDEVRHMLNPSILSSTPGQHTIMGLHDKYGYTRITSPIRRMDDMIGHWQLKAQMLAEHTGSNDRRPWYWNHYDIERLAPTVFRRTQLIEKASRMDCEFWLLTLMRRMDSEARRGTLQVPPEGFYDANSPLYVDTPWAYYNPGSPGPLTWTATVDNRDESRPFISLIVSGLGNRAMLIPRPMDPALLPFAGTKVRVQIIGVDPANTMLIVKLAPEEYQPAETPRFWKSTFATNIIYTGFHLGRTPPVDAVQVAA</sequence>
<keyword evidence="1" id="KW-0175">Coiled coil</keyword>
<evidence type="ECO:0000256" key="1">
    <source>
        <dbReference type="SAM" id="Coils"/>
    </source>
</evidence>
<dbReference type="PANTHER" id="PTHR23355:SF65">
    <property type="entry name" value="EXORIBONUCLEASE CYT-4, PUTATIVE (AFU_ORTHOLOGUE AFUA_7G01550)-RELATED"/>
    <property type="match status" value="1"/>
</dbReference>
<dbReference type="InterPro" id="IPR050180">
    <property type="entry name" value="RNR_Ribonuclease"/>
</dbReference>
<dbReference type="GO" id="GO:0008859">
    <property type="term" value="F:exoribonuclease II activity"/>
    <property type="evidence" value="ECO:0007669"/>
    <property type="project" value="UniProtKB-EC"/>
</dbReference>
<evidence type="ECO:0000256" key="2">
    <source>
        <dbReference type="SAM" id="MobiDB-lite"/>
    </source>
</evidence>
<feature type="compositionally biased region" description="Basic and acidic residues" evidence="2">
    <location>
        <begin position="102"/>
        <end position="117"/>
    </location>
</feature>
<dbReference type="Pfam" id="PF00773">
    <property type="entry name" value="RNB"/>
    <property type="match status" value="1"/>
</dbReference>
<organism evidence="4 5">
    <name type="scientific">Coemansia aciculifera</name>
    <dbReference type="NCBI Taxonomy" id="417176"/>
    <lineage>
        <taxon>Eukaryota</taxon>
        <taxon>Fungi</taxon>
        <taxon>Fungi incertae sedis</taxon>
        <taxon>Zoopagomycota</taxon>
        <taxon>Kickxellomycotina</taxon>
        <taxon>Kickxellomycetes</taxon>
        <taxon>Kickxellales</taxon>
        <taxon>Kickxellaceae</taxon>
        <taxon>Coemansia</taxon>
    </lineage>
</organism>
<dbReference type="GO" id="GO:0003723">
    <property type="term" value="F:RNA binding"/>
    <property type="evidence" value="ECO:0007669"/>
    <property type="project" value="InterPro"/>
</dbReference>
<evidence type="ECO:0000313" key="4">
    <source>
        <dbReference type="EMBL" id="KAJ2862712.1"/>
    </source>
</evidence>
<feature type="region of interest" description="Disordered" evidence="2">
    <location>
        <begin position="324"/>
        <end position="382"/>
    </location>
</feature>
<feature type="compositionally biased region" description="Basic and acidic residues" evidence="2">
    <location>
        <begin position="131"/>
        <end position="149"/>
    </location>
</feature>
<feature type="domain" description="RNB" evidence="3">
    <location>
        <begin position="985"/>
        <end position="1421"/>
    </location>
</feature>
<dbReference type="SUPFAM" id="SSF50249">
    <property type="entry name" value="Nucleic acid-binding proteins"/>
    <property type="match status" value="1"/>
</dbReference>
<protein>
    <submittedName>
        <fullName evidence="4">3'-5' RNA exonuclease complex component</fullName>
        <ecNumber evidence="4">3.1.13.1</ecNumber>
    </submittedName>
</protein>
<accession>A0A9W8IIA7</accession>
<dbReference type="EC" id="3.1.13.1" evidence="4"/>
<dbReference type="InterPro" id="IPR001900">
    <property type="entry name" value="RNase_II/R"/>
</dbReference>
<feature type="region of interest" description="Disordered" evidence="2">
    <location>
        <begin position="102"/>
        <end position="172"/>
    </location>
</feature>
<feature type="compositionally biased region" description="Basic and acidic residues" evidence="2">
    <location>
        <begin position="328"/>
        <end position="346"/>
    </location>
</feature>
<reference evidence="4" key="1">
    <citation type="submission" date="2022-07" db="EMBL/GenBank/DDBJ databases">
        <title>Phylogenomic reconstructions and comparative analyses of Kickxellomycotina fungi.</title>
        <authorList>
            <person name="Reynolds N.K."/>
            <person name="Stajich J.E."/>
            <person name="Barry K."/>
            <person name="Grigoriev I.V."/>
            <person name="Crous P."/>
            <person name="Smith M.E."/>
        </authorList>
    </citation>
    <scope>NUCLEOTIDE SEQUENCE</scope>
    <source>
        <strain evidence="4">RSA 476</strain>
    </source>
</reference>
<dbReference type="Pfam" id="PF23216">
    <property type="entry name" value="WHD_CYT4"/>
    <property type="match status" value="1"/>
</dbReference>
<dbReference type="SMART" id="SM00955">
    <property type="entry name" value="RNB"/>
    <property type="match status" value="1"/>
</dbReference>
<dbReference type="GO" id="GO:0006402">
    <property type="term" value="P:mRNA catabolic process"/>
    <property type="evidence" value="ECO:0007669"/>
    <property type="project" value="TreeGrafter"/>
</dbReference>
<gene>
    <name evidence="4" type="primary">MSU1</name>
    <name evidence="4" type="ORF">GGH94_004088</name>
</gene>
<keyword evidence="4" id="KW-0269">Exonuclease</keyword>
<dbReference type="PANTHER" id="PTHR23355">
    <property type="entry name" value="RIBONUCLEASE"/>
    <property type="match status" value="1"/>
</dbReference>
<keyword evidence="5" id="KW-1185">Reference proteome</keyword>
<proteinExistence type="predicted"/>
<feature type="compositionally biased region" description="Polar residues" evidence="2">
    <location>
        <begin position="151"/>
        <end position="170"/>
    </location>
</feature>
<feature type="coiled-coil region" evidence="1">
    <location>
        <begin position="210"/>
        <end position="237"/>
    </location>
</feature>
<dbReference type="InterPro" id="IPR012340">
    <property type="entry name" value="NA-bd_OB-fold"/>
</dbReference>
<keyword evidence="4" id="KW-0540">Nuclease</keyword>